<organism evidence="1 2">
    <name type="scientific">Fusicatenibacter saccharivorans</name>
    <dbReference type="NCBI Taxonomy" id="1150298"/>
    <lineage>
        <taxon>Bacteria</taxon>
        <taxon>Bacillati</taxon>
        <taxon>Bacillota</taxon>
        <taxon>Clostridia</taxon>
        <taxon>Lachnospirales</taxon>
        <taxon>Lachnospiraceae</taxon>
        <taxon>Fusicatenibacter</taxon>
    </lineage>
</organism>
<dbReference type="AlphaFoldDB" id="A0A938Z8X8"/>
<evidence type="ECO:0000313" key="1">
    <source>
        <dbReference type="EMBL" id="MBN2953519.1"/>
    </source>
</evidence>
<protein>
    <submittedName>
        <fullName evidence="1">Uncharacterized protein</fullName>
    </submittedName>
</protein>
<accession>A0A938Z8X8</accession>
<dbReference type="EMBL" id="JAFHBD010000032">
    <property type="protein sequence ID" value="MBN2953519.1"/>
    <property type="molecule type" value="Genomic_DNA"/>
</dbReference>
<comment type="caution">
    <text evidence="1">The sequence shown here is derived from an EMBL/GenBank/DDBJ whole genome shotgun (WGS) entry which is preliminary data.</text>
</comment>
<reference evidence="1" key="1">
    <citation type="submission" date="2021-02" db="EMBL/GenBank/DDBJ databases">
        <title>Metagenome-assembled genomes from human diarrheal sample B26.</title>
        <authorList>
            <person name="Ateba T.P."/>
            <person name="Alayande K.A."/>
            <person name="Mwanza M."/>
        </authorList>
    </citation>
    <scope>NUCLEOTIDE SEQUENCE</scope>
    <source>
        <strain evidence="1">06WH</strain>
    </source>
</reference>
<evidence type="ECO:0000313" key="2">
    <source>
        <dbReference type="Proteomes" id="UP000737612"/>
    </source>
</evidence>
<proteinExistence type="predicted"/>
<sequence>MMYPFMTLNDDTEITHSEMKSDGKVKVYIETPDETGGFHNATCWLPGYQWEEIEGYSDAEMAYFKQLIRNNAHLILEFSKEGGVLNAANS</sequence>
<name>A0A938Z8X8_9FIRM</name>
<dbReference type="Proteomes" id="UP000737612">
    <property type="component" value="Unassembled WGS sequence"/>
</dbReference>
<gene>
    <name evidence="1" type="ORF">JTJ23_07930</name>
</gene>